<dbReference type="InterPro" id="IPR013500">
    <property type="entry name" value="TopoI_cat_euk"/>
</dbReference>
<dbReference type="GO" id="GO:0005730">
    <property type="term" value="C:nucleolus"/>
    <property type="evidence" value="ECO:0007669"/>
    <property type="project" value="TreeGrafter"/>
</dbReference>
<comment type="catalytic activity">
    <reaction evidence="1">
        <text>ATP-independent breakage of single-stranded DNA, followed by passage and rejoining.</text>
        <dbReference type="EC" id="5.6.2.1"/>
    </reaction>
</comment>
<reference evidence="3" key="1">
    <citation type="journal article" date="2016" name="Insect Biochem. Mol. Biol.">
        <title>Multifaceted biological insights from a draft genome sequence of the tobacco hornworm moth, Manduca sexta.</title>
        <authorList>
            <person name="Kanost M.R."/>
            <person name="Arrese E.L."/>
            <person name="Cao X."/>
            <person name="Chen Y.R."/>
            <person name="Chellapilla S."/>
            <person name="Goldsmith M.R."/>
            <person name="Grosse-Wilde E."/>
            <person name="Heckel D.G."/>
            <person name="Herndon N."/>
            <person name="Jiang H."/>
            <person name="Papanicolaou A."/>
            <person name="Qu J."/>
            <person name="Soulages J.L."/>
            <person name="Vogel H."/>
            <person name="Walters J."/>
            <person name="Waterhouse R.M."/>
            <person name="Ahn S.J."/>
            <person name="Almeida F.C."/>
            <person name="An C."/>
            <person name="Aqrawi P."/>
            <person name="Bretschneider A."/>
            <person name="Bryant W.B."/>
            <person name="Bucks S."/>
            <person name="Chao H."/>
            <person name="Chevignon G."/>
            <person name="Christen J.M."/>
            <person name="Clarke D.F."/>
            <person name="Dittmer N.T."/>
            <person name="Ferguson L.C.F."/>
            <person name="Garavelou S."/>
            <person name="Gordon K.H.J."/>
            <person name="Gunaratna R.T."/>
            <person name="Han Y."/>
            <person name="Hauser F."/>
            <person name="He Y."/>
            <person name="Heidel-Fischer H."/>
            <person name="Hirsh A."/>
            <person name="Hu Y."/>
            <person name="Jiang H."/>
            <person name="Kalra D."/>
            <person name="Klinner C."/>
            <person name="Konig C."/>
            <person name="Kovar C."/>
            <person name="Kroll A.R."/>
            <person name="Kuwar S.S."/>
            <person name="Lee S.L."/>
            <person name="Lehman R."/>
            <person name="Li K."/>
            <person name="Li Z."/>
            <person name="Liang H."/>
            <person name="Lovelace S."/>
            <person name="Lu Z."/>
            <person name="Mansfield J.H."/>
            <person name="McCulloch K.J."/>
            <person name="Mathew T."/>
            <person name="Morton B."/>
            <person name="Muzny D.M."/>
            <person name="Neunemann D."/>
            <person name="Ongeri F."/>
            <person name="Pauchet Y."/>
            <person name="Pu L.L."/>
            <person name="Pyrousis I."/>
            <person name="Rao X.J."/>
            <person name="Redding A."/>
            <person name="Roesel C."/>
            <person name="Sanchez-Gracia A."/>
            <person name="Schaack S."/>
            <person name="Shukla A."/>
            <person name="Tetreau G."/>
            <person name="Wang Y."/>
            <person name="Xiong G.H."/>
            <person name="Traut W."/>
            <person name="Walsh T.K."/>
            <person name="Worley K.C."/>
            <person name="Wu D."/>
            <person name="Wu W."/>
            <person name="Wu Y.Q."/>
            <person name="Zhang X."/>
            <person name="Zou Z."/>
            <person name="Zucker H."/>
            <person name="Briscoe A.D."/>
            <person name="Burmester T."/>
            <person name="Clem R.J."/>
            <person name="Feyereisen R."/>
            <person name="Grimmelikhuijzen C.J.P."/>
            <person name="Hamodrakas S.J."/>
            <person name="Hansson B.S."/>
            <person name="Huguet E."/>
            <person name="Jermiin L.S."/>
            <person name="Lan Q."/>
            <person name="Lehman H.K."/>
            <person name="Lorenzen M."/>
            <person name="Merzendorfer H."/>
            <person name="Michalopoulos I."/>
            <person name="Morton D.B."/>
            <person name="Muthukrishnan S."/>
            <person name="Oakeshott J.G."/>
            <person name="Palmer W."/>
            <person name="Park Y."/>
            <person name="Passarelli A.L."/>
            <person name="Rozas J."/>
            <person name="Schwartz L.M."/>
            <person name="Smith W."/>
            <person name="Southgate A."/>
            <person name="Vilcinskas A."/>
            <person name="Vogt R."/>
            <person name="Wang P."/>
            <person name="Werren J."/>
            <person name="Yu X.Q."/>
            <person name="Zhou J.J."/>
            <person name="Brown S.J."/>
            <person name="Scherer S.E."/>
            <person name="Richards S."/>
            <person name="Blissard G.W."/>
        </authorList>
    </citation>
    <scope>NUCLEOTIDE SEQUENCE</scope>
</reference>
<accession>A0A922CPE0</accession>
<dbReference type="Proteomes" id="UP000791440">
    <property type="component" value="Unassembled WGS sequence"/>
</dbReference>
<dbReference type="GO" id="GO:0003917">
    <property type="term" value="F:DNA topoisomerase type I (single strand cut, ATP-independent) activity"/>
    <property type="evidence" value="ECO:0007669"/>
    <property type="project" value="UniProtKB-UniRule"/>
</dbReference>
<dbReference type="SMART" id="SM00435">
    <property type="entry name" value="TOPEUc"/>
    <property type="match status" value="1"/>
</dbReference>
<keyword evidence="4" id="KW-1185">Reference proteome</keyword>
<dbReference type="InterPro" id="IPR051062">
    <property type="entry name" value="Topoisomerase_IB"/>
</dbReference>
<protein>
    <recommendedName>
        <fullName evidence="2">DNA topoisomerase I eukaryotic-type domain-containing protein</fullName>
    </recommendedName>
</protein>
<dbReference type="PANTHER" id="PTHR10290:SF1">
    <property type="entry name" value="DNA TOPOISOMERASE I, MITOCHONDRIAL"/>
    <property type="match status" value="1"/>
</dbReference>
<dbReference type="EMBL" id="JH668432">
    <property type="protein sequence ID" value="KAG6452913.1"/>
    <property type="molecule type" value="Genomic_DNA"/>
</dbReference>
<sequence length="416" mass="48699">MTPKEQQLIKDLYKCDFKKIQAHYTGSKKSNKKIKQKQEKEIKNTYGRCIIINMGNERIEPIKNYKMEPQDLFCSNGSLMGRLKKRVTPEDVTINCSANSEIPEPPPGHNWKEVVHDNTVSWLGSWKCNITDTCKYITLDSRSKSKQETDRKKYEIARKLHKYITKIRTQYRRDWQAENLLDRQRGVALYLIDNFGFRAGNEKEPGGADTVGCCSLKVKHIRLSKYNKVVFDFEGKASVRYNNEVTVEESVYRNLSKFLENKENENDLFDKLSTSTLNKYLRNQMTGLSAKVIRTYLASVTFENRLKEMTYAGNVYNDFYVEDMVKLFKKTLMEVAKLLNHKKTKKKRKNTSSTRDSTDNTIYNTRSSLCNYIDPRIVVTWCERHNIPIDEVYTDALRDQFSWAIQEAGPNFLFCW</sequence>
<dbReference type="Pfam" id="PF02919">
    <property type="entry name" value="Topoisom_I_N"/>
    <property type="match status" value="1"/>
</dbReference>
<feature type="domain" description="DNA topoisomerase I eukaryotic-type" evidence="2">
    <location>
        <begin position="72"/>
        <end position="386"/>
    </location>
</feature>
<keyword evidence="1" id="KW-0413">Isomerase</keyword>
<evidence type="ECO:0000313" key="4">
    <source>
        <dbReference type="Proteomes" id="UP000791440"/>
    </source>
</evidence>
<dbReference type="GO" id="GO:0006260">
    <property type="term" value="P:DNA replication"/>
    <property type="evidence" value="ECO:0007669"/>
    <property type="project" value="TreeGrafter"/>
</dbReference>
<dbReference type="GO" id="GO:0003677">
    <property type="term" value="F:DNA binding"/>
    <property type="evidence" value="ECO:0007669"/>
    <property type="project" value="UniProtKB-UniRule"/>
</dbReference>
<reference evidence="3" key="2">
    <citation type="submission" date="2020-12" db="EMBL/GenBank/DDBJ databases">
        <authorList>
            <person name="Kanost M."/>
        </authorList>
    </citation>
    <scope>NUCLEOTIDE SEQUENCE</scope>
</reference>
<gene>
    <name evidence="3" type="ORF">O3G_MSEX007866</name>
</gene>
<feature type="active site" description="O-(3'-phospho-DNA)-tyrosine intermediate" evidence="1">
    <location>
        <position position="372"/>
    </location>
</feature>
<dbReference type="GO" id="GO:0005694">
    <property type="term" value="C:chromosome"/>
    <property type="evidence" value="ECO:0007669"/>
    <property type="project" value="InterPro"/>
</dbReference>
<keyword evidence="1" id="KW-0238">DNA-binding</keyword>
<dbReference type="InterPro" id="IPR008336">
    <property type="entry name" value="TopoI_DNA-bd_euk"/>
</dbReference>
<dbReference type="AlphaFoldDB" id="A0A922CPE0"/>
<dbReference type="GO" id="GO:0007059">
    <property type="term" value="P:chromosome segregation"/>
    <property type="evidence" value="ECO:0007669"/>
    <property type="project" value="TreeGrafter"/>
</dbReference>
<keyword evidence="1" id="KW-0799">Topoisomerase</keyword>
<dbReference type="GO" id="GO:0006265">
    <property type="term" value="P:DNA topological change"/>
    <property type="evidence" value="ECO:0007669"/>
    <property type="project" value="UniProtKB-UniRule"/>
</dbReference>
<comment type="similarity">
    <text evidence="1">Belongs to the type IB topoisomerase family.</text>
</comment>
<dbReference type="PANTHER" id="PTHR10290">
    <property type="entry name" value="DNA TOPOISOMERASE I"/>
    <property type="match status" value="1"/>
</dbReference>
<name>A0A922CPE0_MANSE</name>
<evidence type="ECO:0000313" key="3">
    <source>
        <dbReference type="EMBL" id="KAG6452913.1"/>
    </source>
</evidence>
<dbReference type="PROSITE" id="PS52038">
    <property type="entry name" value="TOPO_IB_2"/>
    <property type="match status" value="1"/>
</dbReference>
<dbReference type="Pfam" id="PF01028">
    <property type="entry name" value="Topoisom_I"/>
    <property type="match status" value="1"/>
</dbReference>
<dbReference type="InterPro" id="IPR013499">
    <property type="entry name" value="TopoI_euk"/>
</dbReference>
<evidence type="ECO:0000259" key="2">
    <source>
        <dbReference type="SMART" id="SM00435"/>
    </source>
</evidence>
<proteinExistence type="inferred from homology"/>
<organism evidence="3 4">
    <name type="scientific">Manduca sexta</name>
    <name type="common">Tobacco hawkmoth</name>
    <name type="synonym">Tobacco hornworm</name>
    <dbReference type="NCBI Taxonomy" id="7130"/>
    <lineage>
        <taxon>Eukaryota</taxon>
        <taxon>Metazoa</taxon>
        <taxon>Ecdysozoa</taxon>
        <taxon>Arthropoda</taxon>
        <taxon>Hexapoda</taxon>
        <taxon>Insecta</taxon>
        <taxon>Pterygota</taxon>
        <taxon>Neoptera</taxon>
        <taxon>Endopterygota</taxon>
        <taxon>Lepidoptera</taxon>
        <taxon>Glossata</taxon>
        <taxon>Ditrysia</taxon>
        <taxon>Bombycoidea</taxon>
        <taxon>Sphingidae</taxon>
        <taxon>Sphinginae</taxon>
        <taxon>Sphingini</taxon>
        <taxon>Manduca</taxon>
    </lineage>
</organism>
<evidence type="ECO:0000256" key="1">
    <source>
        <dbReference type="PROSITE-ProRule" id="PRU01382"/>
    </source>
</evidence>
<comment type="caution">
    <text evidence="3">The sequence shown here is derived from an EMBL/GenBank/DDBJ whole genome shotgun (WGS) entry which is preliminary data.</text>
</comment>